<accession>A0A7R7HWW2</accession>
<reference evidence="5 6" key="1">
    <citation type="submission" date="2020-08" db="EMBL/GenBank/DDBJ databases">
        <title>Whole genome shotgun sequence of Actinocatenispora thailandica NBRC 105041.</title>
        <authorList>
            <person name="Komaki H."/>
            <person name="Tamura T."/>
        </authorList>
    </citation>
    <scope>NUCLEOTIDE SEQUENCE [LARGE SCALE GENOMIC DNA]</scope>
    <source>
        <strain evidence="5 6">NBRC 105041</strain>
    </source>
</reference>
<dbReference type="Pfam" id="PF00436">
    <property type="entry name" value="SSB"/>
    <property type="match status" value="1"/>
</dbReference>
<dbReference type="AlphaFoldDB" id="A0A7R7HWW2"/>
<dbReference type="GO" id="GO:0006260">
    <property type="term" value="P:DNA replication"/>
    <property type="evidence" value="ECO:0007669"/>
    <property type="project" value="InterPro"/>
</dbReference>
<dbReference type="InterPro" id="IPR012340">
    <property type="entry name" value="NA-bd_OB-fold"/>
</dbReference>
<dbReference type="RefSeq" id="WP_203961153.1">
    <property type="nucleotide sequence ID" value="NZ_AP023355.1"/>
</dbReference>
<dbReference type="InterPro" id="IPR011344">
    <property type="entry name" value="ssDNA-bd"/>
</dbReference>
<proteinExistence type="inferred from homology"/>
<dbReference type="PANTHER" id="PTHR10302:SF27">
    <property type="entry name" value="SINGLE-STRANDED DNA-BINDING PROTEIN"/>
    <property type="match status" value="1"/>
</dbReference>
<gene>
    <name evidence="5" type="ORF">Athai_19170</name>
</gene>
<dbReference type="GO" id="GO:0009295">
    <property type="term" value="C:nucleoid"/>
    <property type="evidence" value="ECO:0007669"/>
    <property type="project" value="TreeGrafter"/>
</dbReference>
<keyword evidence="6" id="KW-1185">Reference proteome</keyword>
<dbReference type="KEGG" id="atl:Athai_19170"/>
<dbReference type="CDD" id="cd04496">
    <property type="entry name" value="SSB_OBF"/>
    <property type="match status" value="1"/>
</dbReference>
<protein>
    <recommendedName>
        <fullName evidence="2 3">Single-stranded DNA-binding protein</fullName>
        <shortName evidence="2">SSB</shortName>
    </recommendedName>
</protein>
<name>A0A7R7HWW2_9ACTN</name>
<evidence type="ECO:0000313" key="6">
    <source>
        <dbReference type="Proteomes" id="UP000611640"/>
    </source>
</evidence>
<feature type="region of interest" description="Disordered" evidence="4">
    <location>
        <begin position="120"/>
        <end position="151"/>
    </location>
</feature>
<evidence type="ECO:0000256" key="2">
    <source>
        <dbReference type="HAMAP-Rule" id="MF_00984"/>
    </source>
</evidence>
<organism evidence="5 6">
    <name type="scientific">Actinocatenispora thailandica</name>
    <dbReference type="NCBI Taxonomy" id="227318"/>
    <lineage>
        <taxon>Bacteria</taxon>
        <taxon>Bacillati</taxon>
        <taxon>Actinomycetota</taxon>
        <taxon>Actinomycetes</taxon>
        <taxon>Micromonosporales</taxon>
        <taxon>Micromonosporaceae</taxon>
        <taxon>Actinocatenispora</taxon>
    </lineage>
</organism>
<dbReference type="EMBL" id="AP023355">
    <property type="protein sequence ID" value="BCJ34414.1"/>
    <property type="molecule type" value="Genomic_DNA"/>
</dbReference>
<keyword evidence="1 2" id="KW-0238">DNA-binding</keyword>
<dbReference type="GO" id="GO:0003697">
    <property type="term" value="F:single-stranded DNA binding"/>
    <property type="evidence" value="ECO:0007669"/>
    <property type="project" value="UniProtKB-UniRule"/>
</dbReference>
<dbReference type="Proteomes" id="UP000611640">
    <property type="component" value="Chromosome"/>
</dbReference>
<dbReference type="PROSITE" id="PS50935">
    <property type="entry name" value="SSB"/>
    <property type="match status" value="1"/>
</dbReference>
<dbReference type="NCBIfam" id="TIGR00621">
    <property type="entry name" value="ssb"/>
    <property type="match status" value="1"/>
</dbReference>
<comment type="caution">
    <text evidence="2">Lacks conserved residue(s) required for the propagation of feature annotation.</text>
</comment>
<evidence type="ECO:0000256" key="4">
    <source>
        <dbReference type="SAM" id="MobiDB-lite"/>
    </source>
</evidence>
<comment type="subunit">
    <text evidence="2">Homotetramer.</text>
</comment>
<feature type="compositionally biased region" description="Low complexity" evidence="4">
    <location>
        <begin position="141"/>
        <end position="151"/>
    </location>
</feature>
<evidence type="ECO:0000256" key="1">
    <source>
        <dbReference type="ARBA" id="ARBA00023125"/>
    </source>
</evidence>
<dbReference type="InterPro" id="IPR000424">
    <property type="entry name" value="Primosome_PriB/ssb"/>
</dbReference>
<evidence type="ECO:0000313" key="5">
    <source>
        <dbReference type="EMBL" id="BCJ34414.1"/>
    </source>
</evidence>
<sequence>MFETKLTLVGTVISEVRLTHTRTNDVPVANFSLATTARTFNREKGSWVDGNSLHLRVSCWRRLGENVAASVHRGDPVLVSGNLYSRSYEATDGTRRWSYEVEATTVGPDLSRGTATFQRRASPHAEPAGPATVLALGGADPEPATATPEAA</sequence>
<dbReference type="SUPFAM" id="SSF50249">
    <property type="entry name" value="Nucleic acid-binding proteins"/>
    <property type="match status" value="1"/>
</dbReference>
<dbReference type="HAMAP" id="MF_00984">
    <property type="entry name" value="SSB"/>
    <property type="match status" value="1"/>
</dbReference>
<dbReference type="PANTHER" id="PTHR10302">
    <property type="entry name" value="SINGLE-STRANDED DNA-BINDING PROTEIN"/>
    <property type="match status" value="1"/>
</dbReference>
<evidence type="ECO:0000256" key="3">
    <source>
        <dbReference type="RuleBase" id="RU000524"/>
    </source>
</evidence>
<dbReference type="Gene3D" id="2.40.50.140">
    <property type="entry name" value="Nucleic acid-binding proteins"/>
    <property type="match status" value="1"/>
</dbReference>